<name>A0A4C1V8F5_EUMVA</name>
<evidence type="ECO:0000256" key="1">
    <source>
        <dbReference type="SAM" id="MobiDB-lite"/>
    </source>
</evidence>
<accession>A0A4C1V8F5</accession>
<evidence type="ECO:0000313" key="3">
    <source>
        <dbReference type="Proteomes" id="UP000299102"/>
    </source>
</evidence>
<keyword evidence="3" id="KW-1185">Reference proteome</keyword>
<organism evidence="2 3">
    <name type="scientific">Eumeta variegata</name>
    <name type="common">Bagworm moth</name>
    <name type="synonym">Eumeta japonica</name>
    <dbReference type="NCBI Taxonomy" id="151549"/>
    <lineage>
        <taxon>Eukaryota</taxon>
        <taxon>Metazoa</taxon>
        <taxon>Ecdysozoa</taxon>
        <taxon>Arthropoda</taxon>
        <taxon>Hexapoda</taxon>
        <taxon>Insecta</taxon>
        <taxon>Pterygota</taxon>
        <taxon>Neoptera</taxon>
        <taxon>Endopterygota</taxon>
        <taxon>Lepidoptera</taxon>
        <taxon>Glossata</taxon>
        <taxon>Ditrysia</taxon>
        <taxon>Tineoidea</taxon>
        <taxon>Psychidae</taxon>
        <taxon>Oiketicinae</taxon>
        <taxon>Eumeta</taxon>
    </lineage>
</organism>
<proteinExistence type="predicted"/>
<sequence>MFVDVVELLPSRGGRPRGAYAPISRRTPAARDYSKSRKLFTPRHAHTRPPPPPPVDYVGLRNHIGTRRDAVDLAITPFASQIHKHAHPEG</sequence>
<evidence type="ECO:0000313" key="2">
    <source>
        <dbReference type="EMBL" id="GBP35103.1"/>
    </source>
</evidence>
<dbReference type="AlphaFoldDB" id="A0A4C1V8F5"/>
<reference evidence="2 3" key="1">
    <citation type="journal article" date="2019" name="Commun. Biol.">
        <title>The bagworm genome reveals a unique fibroin gene that provides high tensile strength.</title>
        <authorList>
            <person name="Kono N."/>
            <person name="Nakamura H."/>
            <person name="Ohtoshi R."/>
            <person name="Tomita M."/>
            <person name="Numata K."/>
            <person name="Arakawa K."/>
        </authorList>
    </citation>
    <scope>NUCLEOTIDE SEQUENCE [LARGE SCALE GENOMIC DNA]</scope>
</reference>
<gene>
    <name evidence="2" type="ORF">EVAR_28301_1</name>
</gene>
<protein>
    <submittedName>
        <fullName evidence="2">Uncharacterized protein</fullName>
    </submittedName>
</protein>
<feature type="region of interest" description="Disordered" evidence="1">
    <location>
        <begin position="12"/>
        <end position="56"/>
    </location>
</feature>
<dbReference type="Proteomes" id="UP000299102">
    <property type="component" value="Unassembled WGS sequence"/>
</dbReference>
<dbReference type="EMBL" id="BGZK01000299">
    <property type="protein sequence ID" value="GBP35103.1"/>
    <property type="molecule type" value="Genomic_DNA"/>
</dbReference>
<comment type="caution">
    <text evidence="2">The sequence shown here is derived from an EMBL/GenBank/DDBJ whole genome shotgun (WGS) entry which is preliminary data.</text>
</comment>
<feature type="compositionally biased region" description="Basic residues" evidence="1">
    <location>
        <begin position="36"/>
        <end position="47"/>
    </location>
</feature>